<gene>
    <name evidence="4" type="ordered locus">AMED_6606</name>
</gene>
<dbReference type="OrthoDB" id="525039at2"/>
<evidence type="ECO:0008006" key="6">
    <source>
        <dbReference type="Google" id="ProtNLM"/>
    </source>
</evidence>
<name>A0A0H3DDN3_AMYMU</name>
<dbReference type="AlphaFoldDB" id="A0A0H3DDN3"/>
<dbReference type="EMBL" id="CP002000">
    <property type="protein sequence ID" value="ADJ48332.1"/>
    <property type="molecule type" value="Genomic_DNA"/>
</dbReference>
<feature type="region of interest" description="Disordered" evidence="2">
    <location>
        <begin position="34"/>
        <end position="64"/>
    </location>
</feature>
<organism evidence="4 5">
    <name type="scientific">Amycolatopsis mediterranei (strain U-32)</name>
    <dbReference type="NCBI Taxonomy" id="749927"/>
    <lineage>
        <taxon>Bacteria</taxon>
        <taxon>Bacillati</taxon>
        <taxon>Actinomycetota</taxon>
        <taxon>Actinomycetes</taxon>
        <taxon>Pseudonocardiales</taxon>
        <taxon>Pseudonocardiaceae</taxon>
        <taxon>Amycolatopsis</taxon>
    </lineage>
</organism>
<keyword evidence="1" id="KW-0378">Hydrolase</keyword>
<evidence type="ECO:0000313" key="5">
    <source>
        <dbReference type="Proteomes" id="UP000000328"/>
    </source>
</evidence>
<dbReference type="GO" id="GO:0016787">
    <property type="term" value="F:hydrolase activity"/>
    <property type="evidence" value="ECO:0007669"/>
    <property type="project" value="UniProtKB-KW"/>
</dbReference>
<dbReference type="Proteomes" id="UP000000328">
    <property type="component" value="Chromosome"/>
</dbReference>
<dbReference type="SUPFAM" id="SSF63817">
    <property type="entry name" value="Sortase"/>
    <property type="match status" value="1"/>
</dbReference>
<reference evidence="4 5" key="1">
    <citation type="journal article" date="2010" name="Cell Res.">
        <title>Complete genome sequence of the rifamycin SV-producing Amycolatopsis mediterranei U32 revealed its genetic characteristics in phylogeny and metabolism.</title>
        <authorList>
            <person name="Zhao W."/>
            <person name="Zhong Y."/>
            <person name="Yuan H."/>
            <person name="Wang J."/>
            <person name="Zheng H."/>
            <person name="Wang Y."/>
            <person name="Cen X."/>
            <person name="Xu F."/>
            <person name="Bai J."/>
            <person name="Han X."/>
            <person name="Lu G."/>
            <person name="Zhu Y."/>
            <person name="Shao Z."/>
            <person name="Yan H."/>
            <person name="Li C."/>
            <person name="Peng N."/>
            <person name="Zhang Z."/>
            <person name="Zhang Y."/>
            <person name="Lin W."/>
            <person name="Fan Y."/>
            <person name="Qin Z."/>
            <person name="Hu Y."/>
            <person name="Zhu B."/>
            <person name="Wang S."/>
            <person name="Ding X."/>
            <person name="Zhao G.P."/>
        </authorList>
    </citation>
    <scope>NUCLEOTIDE SEQUENCE [LARGE SCALE GENOMIC DNA]</scope>
    <source>
        <strain evidence="5">U-32</strain>
    </source>
</reference>
<dbReference type="eggNOG" id="COG3764">
    <property type="taxonomic scope" value="Bacteria"/>
</dbReference>
<dbReference type="Pfam" id="PF04203">
    <property type="entry name" value="Sortase"/>
    <property type="match status" value="1"/>
</dbReference>
<feature type="signal peptide" evidence="3">
    <location>
        <begin position="1"/>
        <end position="19"/>
    </location>
</feature>
<dbReference type="InterPro" id="IPR005754">
    <property type="entry name" value="Sortase"/>
</dbReference>
<evidence type="ECO:0000256" key="2">
    <source>
        <dbReference type="SAM" id="MobiDB-lite"/>
    </source>
</evidence>
<dbReference type="GeneID" id="92874257"/>
<feature type="chain" id="PRO_5039660918" description="Sortase-like protein" evidence="3">
    <location>
        <begin position="20"/>
        <end position="215"/>
    </location>
</feature>
<dbReference type="CDD" id="cd05829">
    <property type="entry name" value="Sortase_F"/>
    <property type="match status" value="1"/>
</dbReference>
<dbReference type="InterPro" id="IPR023365">
    <property type="entry name" value="Sortase_dom-sf"/>
</dbReference>
<dbReference type="Gene3D" id="2.40.260.10">
    <property type="entry name" value="Sortase"/>
    <property type="match status" value="1"/>
</dbReference>
<dbReference type="InterPro" id="IPR042001">
    <property type="entry name" value="Sortase_F"/>
</dbReference>
<keyword evidence="3" id="KW-0732">Signal</keyword>
<protein>
    <recommendedName>
        <fullName evidence="6">Sortase-like protein</fullName>
    </recommendedName>
</protein>
<dbReference type="KEGG" id="amd:AMED_6606"/>
<proteinExistence type="predicted"/>
<accession>A0A0H3DDN3</accession>
<dbReference type="HOGENOM" id="CLU_062592_4_0_11"/>
<dbReference type="PATRIC" id="fig|749927.5.peg.6873"/>
<sequence length="215" mass="22346">MLRTALAAVSAALAVAAFAAGIVVLTWLPPTAAPTTAAAAPPPGALPGENAAPAVLPADSESVAQQRPGTVRLPGGATSRLVRTELTGTGVLPIPRGLGDAAWWGAKLGAARGAALLSGHVNWEGRRGPFDELWRMRTGDEVSVVDARGGRWVYRVDDVVTLPKETLPSQAERWFGQDGPHRLVLVTCGGDYVGGTEGYDENRLVTAELVTRPTG</sequence>
<evidence type="ECO:0000256" key="1">
    <source>
        <dbReference type="ARBA" id="ARBA00022801"/>
    </source>
</evidence>
<evidence type="ECO:0000313" key="4">
    <source>
        <dbReference type="EMBL" id="ADJ48332.1"/>
    </source>
</evidence>
<dbReference type="RefSeq" id="WP_013228381.1">
    <property type="nucleotide sequence ID" value="NC_014318.1"/>
</dbReference>
<evidence type="ECO:0000256" key="3">
    <source>
        <dbReference type="SAM" id="SignalP"/>
    </source>
</evidence>